<evidence type="ECO:0000313" key="1">
    <source>
        <dbReference type="EMBL" id="MWJ27883.1"/>
    </source>
</evidence>
<proteinExistence type="predicted"/>
<name>A0A7X3KQG8_9GAMM</name>
<keyword evidence="2" id="KW-1185">Reference proteome</keyword>
<organism evidence="1 2">
    <name type="scientific">Vreelandella zhuhanensis</name>
    <dbReference type="NCBI Taxonomy" id="2684210"/>
    <lineage>
        <taxon>Bacteria</taxon>
        <taxon>Pseudomonadati</taxon>
        <taxon>Pseudomonadota</taxon>
        <taxon>Gammaproteobacteria</taxon>
        <taxon>Oceanospirillales</taxon>
        <taxon>Halomonadaceae</taxon>
        <taxon>Vreelandella</taxon>
    </lineage>
</organism>
<dbReference type="EMBL" id="WTKP01000004">
    <property type="protein sequence ID" value="MWJ27883.1"/>
    <property type="molecule type" value="Genomic_DNA"/>
</dbReference>
<dbReference type="AlphaFoldDB" id="A0A7X3KQG8"/>
<gene>
    <name evidence="1" type="ORF">GPM19_06635</name>
</gene>
<protein>
    <submittedName>
        <fullName evidence="1">Uncharacterized protein</fullName>
    </submittedName>
</protein>
<comment type="caution">
    <text evidence="1">The sequence shown here is derived from an EMBL/GenBank/DDBJ whole genome shotgun (WGS) entry which is preliminary data.</text>
</comment>
<evidence type="ECO:0000313" key="2">
    <source>
        <dbReference type="Proteomes" id="UP000437638"/>
    </source>
</evidence>
<accession>A0A7X3KQG8</accession>
<sequence>MSKATADIAFLTCLPGEQLALIGAHEIEEMHRYRGFALSFLPIKPCVSRLMVALGVECENRVASLRCTAESMYLAEDFMANSEIRADHLAELRRQHFFVVDDDMAWLTLVQVLAAAYNSWQFHELILNTCSTPELRALLNQFVQQKRNACGILEDLQDTLR</sequence>
<dbReference type="Proteomes" id="UP000437638">
    <property type="component" value="Unassembled WGS sequence"/>
</dbReference>
<reference evidence="1 2" key="1">
    <citation type="submission" date="2019-12" db="EMBL/GenBank/DDBJ databases">
        <title>Halomonas rutogse sp. nov. isolated from two lakes on Tibetan Plateau.</title>
        <authorList>
            <person name="Gao P."/>
        </authorList>
    </citation>
    <scope>NUCLEOTIDE SEQUENCE [LARGE SCALE GENOMIC DNA]</scope>
    <source>
        <strain evidence="1 2">ZH2S</strain>
    </source>
</reference>
<dbReference type="RefSeq" id="WP_160418157.1">
    <property type="nucleotide sequence ID" value="NZ_WTKP01000004.1"/>
</dbReference>